<gene>
    <name evidence="1" type="ORF">E0F26_08585</name>
</gene>
<evidence type="ECO:0000313" key="1">
    <source>
        <dbReference type="EMBL" id="UZP74788.1"/>
    </source>
</evidence>
<name>A0ABY6Q8Q5_9GAMM</name>
<dbReference type="RefSeq" id="WP_279241248.1">
    <property type="nucleotide sequence ID" value="NZ_CP036501.1"/>
</dbReference>
<keyword evidence="2" id="KW-1185">Reference proteome</keyword>
<organism evidence="1 2">
    <name type="scientific">Candidatus Paraluminiphilus aquimaris</name>
    <dbReference type="NCBI Taxonomy" id="2518994"/>
    <lineage>
        <taxon>Bacteria</taxon>
        <taxon>Pseudomonadati</taxon>
        <taxon>Pseudomonadota</taxon>
        <taxon>Gammaproteobacteria</taxon>
        <taxon>Cellvibrionales</taxon>
        <taxon>Halieaceae</taxon>
        <taxon>Candidatus Paraluminiphilus</taxon>
    </lineage>
</organism>
<sequence>MSTSLLEIVDLGDGEVVLQRADDDSEPLVSIQFSEEASAYLMENNLEVAKVMIQAGIQAAAKIAEMTGVEIESSDAAEASESRTLH</sequence>
<dbReference type="Proteomes" id="UP001317963">
    <property type="component" value="Chromosome"/>
</dbReference>
<protein>
    <submittedName>
        <fullName evidence="1">Uncharacterized protein</fullName>
    </submittedName>
</protein>
<reference evidence="1 2" key="1">
    <citation type="submission" date="2019-02" db="EMBL/GenBank/DDBJ databases">
        <title>Halieaceae_genomes.</title>
        <authorList>
            <person name="Li S.-H."/>
        </authorList>
    </citation>
    <scope>NUCLEOTIDE SEQUENCE [LARGE SCALE GENOMIC DNA]</scope>
    <source>
        <strain evidence="1 2">JH123</strain>
    </source>
</reference>
<dbReference type="EMBL" id="CP036501">
    <property type="protein sequence ID" value="UZP74788.1"/>
    <property type="molecule type" value="Genomic_DNA"/>
</dbReference>
<proteinExistence type="predicted"/>
<accession>A0ABY6Q8Q5</accession>
<evidence type="ECO:0000313" key="2">
    <source>
        <dbReference type="Proteomes" id="UP001317963"/>
    </source>
</evidence>